<dbReference type="RefSeq" id="WP_024982753.1">
    <property type="nucleotide sequence ID" value="NZ_FOUT01000028.1"/>
</dbReference>
<reference evidence="2" key="1">
    <citation type="submission" date="2016-10" db="EMBL/GenBank/DDBJ databases">
        <authorList>
            <person name="Varghese N."/>
            <person name="Submissions S."/>
        </authorList>
    </citation>
    <scope>NUCLEOTIDE SEQUENCE [LARGE SCALE GENOMIC DNA]</scope>
    <source>
        <strain evidence="2">DSM 4002</strain>
    </source>
</reference>
<evidence type="ECO:0000313" key="1">
    <source>
        <dbReference type="EMBL" id="SFN58183.1"/>
    </source>
</evidence>
<dbReference type="InterPro" id="IPR029470">
    <property type="entry name" value="PDDEXK_4"/>
</dbReference>
<dbReference type="eggNOG" id="ENOG5030F26">
    <property type="taxonomic scope" value="Bacteria"/>
</dbReference>
<proteinExistence type="predicted"/>
<dbReference type="Pfam" id="PF14281">
    <property type="entry name" value="PDDEXK_4"/>
    <property type="match status" value="1"/>
</dbReference>
<name>A0A1I5A6V3_9FLAO</name>
<evidence type="ECO:0000313" key="2">
    <source>
        <dbReference type="Proteomes" id="UP000182961"/>
    </source>
</evidence>
<sequence length="374" mass="43958">MNIEKFIDQKEFENVNKRLQNIRNEIQLNSFNLFTISSYNSYLENFHSDVIAILLNPNERHNQKNSFLNLFLDYLIEFGVKINKDDYAFCEITREQGRIDIWIKDNTSKKSIIIENKINNAGDQENQLENYYNYAKNSGFEIDSIVYLTLNGNKNAPLTDVAELNEKIQNMSAFKNNITDLSNGWLKKCYENSENEDNRSFIFQYLKLIKHLSQVGMDRQIKEDFYSVINKEDGFLKTKAIAELVAGLEEYRADLFAAKIGNDYLPFRKTYRWRPNHWLYENFNENGVNFKLDVYFNNDGSARIDFWNPNQPEETQKTNTSTKLKSIGLFEKFEFGGFGGGMCKIFNLESFENIEALDNEIYNSVRELFEKLRT</sequence>
<dbReference type="AlphaFoldDB" id="A0A1I5A6V3"/>
<dbReference type="EMBL" id="FOUT01000028">
    <property type="protein sequence ID" value="SFN58183.1"/>
    <property type="molecule type" value="Genomic_DNA"/>
</dbReference>
<organism evidence="1 2">
    <name type="scientific">Flavobacterium succinicans</name>
    <dbReference type="NCBI Taxonomy" id="29536"/>
    <lineage>
        <taxon>Bacteria</taxon>
        <taxon>Pseudomonadati</taxon>
        <taxon>Bacteroidota</taxon>
        <taxon>Flavobacteriia</taxon>
        <taxon>Flavobacteriales</taxon>
        <taxon>Flavobacteriaceae</taxon>
        <taxon>Flavobacterium</taxon>
    </lineage>
</organism>
<protein>
    <submittedName>
        <fullName evidence="1">PD-(D/E)XK nuclease superfamily protein</fullName>
    </submittedName>
</protein>
<accession>A0A1I5A6V3</accession>
<gene>
    <name evidence="1" type="ORF">SAMN05444143_1281</name>
</gene>
<dbReference type="Proteomes" id="UP000182961">
    <property type="component" value="Unassembled WGS sequence"/>
</dbReference>
<keyword evidence="2" id="KW-1185">Reference proteome</keyword>